<evidence type="ECO:0000313" key="6">
    <source>
        <dbReference type="EMBL" id="MBC8518901.1"/>
    </source>
</evidence>
<comment type="similarity">
    <text evidence="2">Belongs to the DUF177 domain family.</text>
</comment>
<dbReference type="PANTHER" id="PTHR38099">
    <property type="entry name" value="LARGE RIBOSOMAL RNA SUBUNIT ACCUMULATION PROTEIN YCED"/>
    <property type="match status" value="1"/>
</dbReference>
<keyword evidence="4" id="KW-0690">Ribosome biogenesis</keyword>
<evidence type="ECO:0000256" key="4">
    <source>
        <dbReference type="ARBA" id="ARBA00022517"/>
    </source>
</evidence>
<dbReference type="GO" id="GO:0005829">
    <property type="term" value="C:cytosol"/>
    <property type="evidence" value="ECO:0007669"/>
    <property type="project" value="TreeGrafter"/>
</dbReference>
<reference evidence="6 7" key="1">
    <citation type="submission" date="2020-08" db="EMBL/GenBank/DDBJ databases">
        <title>Bridging the membrane lipid divide: bacteria of the FCB group superphylum have the potential to synthesize archaeal ether lipids.</title>
        <authorList>
            <person name="Villanueva L."/>
            <person name="Von Meijenfeldt F.A.B."/>
            <person name="Westbye A.B."/>
            <person name="Yadav S."/>
            <person name="Hopmans E.C."/>
            <person name="Dutilh B.E."/>
            <person name="Sinninghe Damste J.S."/>
        </authorList>
    </citation>
    <scope>NUCLEOTIDE SEQUENCE [LARGE SCALE GENOMIC DNA]</scope>
    <source>
        <strain evidence="6">NIOZ-UU100</strain>
    </source>
</reference>
<dbReference type="InterPro" id="IPR039255">
    <property type="entry name" value="YceD_bac"/>
</dbReference>
<protein>
    <recommendedName>
        <fullName evidence="3">Large ribosomal RNA subunit accumulation protein YceD</fullName>
    </recommendedName>
    <alternativeName>
        <fullName evidence="5">23S rRNA accumulation protein YceD</fullName>
    </alternativeName>
</protein>
<sequence>MTDHFPEYVDPFALALSGRTIEQTLPLDNFERVTELLLDKSGSVDIKVVFGVDEAAVIYLEGVVSADVQLPCQRCMEPMSTPISSSFVMGLVRNEDDFSSLPESYEPLLVDDKNFSLLAFIEDELILAVPVVVTHPIDECSASRYLQDSNVIEEEKKRNPFQILEQLKR</sequence>
<comment type="caution">
    <text evidence="6">The sequence shown here is derived from an EMBL/GenBank/DDBJ whole genome shotgun (WGS) entry which is preliminary data.</text>
</comment>
<dbReference type="Pfam" id="PF02620">
    <property type="entry name" value="YceD"/>
    <property type="match status" value="1"/>
</dbReference>
<organism evidence="6 7">
    <name type="scientific">Candidatus Thiopontia autotrophica</name>
    <dbReference type="NCBI Taxonomy" id="2841688"/>
    <lineage>
        <taxon>Bacteria</taxon>
        <taxon>Pseudomonadati</taxon>
        <taxon>Pseudomonadota</taxon>
        <taxon>Gammaproteobacteria</taxon>
        <taxon>Candidatus Thiopontia</taxon>
    </lineage>
</organism>
<gene>
    <name evidence="6" type="ORF">H8D24_00645</name>
</gene>
<evidence type="ECO:0000256" key="2">
    <source>
        <dbReference type="ARBA" id="ARBA00010740"/>
    </source>
</evidence>
<dbReference type="PANTHER" id="PTHR38099:SF1">
    <property type="entry name" value="LARGE RIBOSOMAL RNA SUBUNIT ACCUMULATION PROTEIN YCED"/>
    <property type="match status" value="1"/>
</dbReference>
<proteinExistence type="inferred from homology"/>
<dbReference type="EMBL" id="JACNFK010000011">
    <property type="protein sequence ID" value="MBC8518901.1"/>
    <property type="molecule type" value="Genomic_DNA"/>
</dbReference>
<evidence type="ECO:0000256" key="3">
    <source>
        <dbReference type="ARBA" id="ARBA00015716"/>
    </source>
</evidence>
<dbReference type="AlphaFoldDB" id="A0A8J6P9H4"/>
<comment type="function">
    <text evidence="1">Plays a role in synthesis, processing and/or stability of 23S rRNA.</text>
</comment>
<dbReference type="GO" id="GO:0042254">
    <property type="term" value="P:ribosome biogenesis"/>
    <property type="evidence" value="ECO:0007669"/>
    <property type="project" value="UniProtKB-KW"/>
</dbReference>
<accession>A0A8J6P9H4</accession>
<dbReference type="Proteomes" id="UP000654401">
    <property type="component" value="Unassembled WGS sequence"/>
</dbReference>
<evidence type="ECO:0000256" key="5">
    <source>
        <dbReference type="ARBA" id="ARBA00031841"/>
    </source>
</evidence>
<evidence type="ECO:0000313" key="7">
    <source>
        <dbReference type="Proteomes" id="UP000654401"/>
    </source>
</evidence>
<name>A0A8J6P9H4_9GAMM</name>
<evidence type="ECO:0000256" key="1">
    <source>
        <dbReference type="ARBA" id="ARBA00002868"/>
    </source>
</evidence>
<dbReference type="InterPro" id="IPR003772">
    <property type="entry name" value="YceD"/>
</dbReference>